<gene>
    <name evidence="2" type="ORF">LSAT_V11C300147710</name>
</gene>
<organism evidence="2 3">
    <name type="scientific">Lactuca sativa</name>
    <name type="common">Garden lettuce</name>
    <dbReference type="NCBI Taxonomy" id="4236"/>
    <lineage>
        <taxon>Eukaryota</taxon>
        <taxon>Viridiplantae</taxon>
        <taxon>Streptophyta</taxon>
        <taxon>Embryophyta</taxon>
        <taxon>Tracheophyta</taxon>
        <taxon>Spermatophyta</taxon>
        <taxon>Magnoliopsida</taxon>
        <taxon>eudicotyledons</taxon>
        <taxon>Gunneridae</taxon>
        <taxon>Pentapetalae</taxon>
        <taxon>asterids</taxon>
        <taxon>campanulids</taxon>
        <taxon>Asterales</taxon>
        <taxon>Asteraceae</taxon>
        <taxon>Cichorioideae</taxon>
        <taxon>Cichorieae</taxon>
        <taxon>Lactucinae</taxon>
        <taxon>Lactuca</taxon>
    </lineage>
</organism>
<dbReference type="Proteomes" id="UP000235145">
    <property type="component" value="Unassembled WGS sequence"/>
</dbReference>
<dbReference type="InterPro" id="IPR012340">
    <property type="entry name" value="NA-bd_OB-fold"/>
</dbReference>
<evidence type="ECO:0000313" key="3">
    <source>
        <dbReference type="Proteomes" id="UP000235145"/>
    </source>
</evidence>
<keyword evidence="3" id="KW-1185">Reference proteome</keyword>
<protein>
    <recommendedName>
        <fullName evidence="1">Replication protein A 70 kDa DNA-binding subunit B/D first OB fold domain-containing protein</fullName>
    </recommendedName>
</protein>
<name>A0A9R1XPJ1_LACSA</name>
<dbReference type="InterPro" id="IPR003871">
    <property type="entry name" value="RFA1B/D_OB_1st"/>
</dbReference>
<dbReference type="AlphaFoldDB" id="A0A9R1XPJ1"/>
<evidence type="ECO:0000313" key="2">
    <source>
        <dbReference type="EMBL" id="KAJ0217159.1"/>
    </source>
</evidence>
<dbReference type="EMBL" id="NBSK02000003">
    <property type="protein sequence ID" value="KAJ0217159.1"/>
    <property type="molecule type" value="Genomic_DNA"/>
</dbReference>
<proteinExistence type="predicted"/>
<comment type="caution">
    <text evidence="2">The sequence shown here is derived from an EMBL/GenBank/DDBJ whole genome shotgun (WGS) entry which is preliminary data.</text>
</comment>
<accession>A0A9R1XPJ1</accession>
<dbReference type="Gene3D" id="2.40.50.140">
    <property type="entry name" value="Nucleic acid-binding proteins"/>
    <property type="match status" value="1"/>
</dbReference>
<feature type="domain" description="Replication protein A 70 kDa DNA-binding subunit B/D first OB fold" evidence="1">
    <location>
        <begin position="20"/>
        <end position="88"/>
    </location>
</feature>
<evidence type="ECO:0000259" key="1">
    <source>
        <dbReference type="Pfam" id="PF02721"/>
    </source>
</evidence>
<reference evidence="2 3" key="1">
    <citation type="journal article" date="2017" name="Nat. Commun.">
        <title>Genome assembly with in vitro proximity ligation data and whole-genome triplication in lettuce.</title>
        <authorList>
            <person name="Reyes-Chin-Wo S."/>
            <person name="Wang Z."/>
            <person name="Yang X."/>
            <person name="Kozik A."/>
            <person name="Arikit S."/>
            <person name="Song C."/>
            <person name="Xia L."/>
            <person name="Froenicke L."/>
            <person name="Lavelle D.O."/>
            <person name="Truco M.J."/>
            <person name="Xia R."/>
            <person name="Zhu S."/>
            <person name="Xu C."/>
            <person name="Xu H."/>
            <person name="Xu X."/>
            <person name="Cox K."/>
            <person name="Korf I."/>
            <person name="Meyers B.C."/>
            <person name="Michelmore R.W."/>
        </authorList>
    </citation>
    <scope>NUCLEOTIDE SEQUENCE [LARGE SCALE GENOMIC DNA]</scope>
    <source>
        <strain evidence="3">cv. Salinas</strain>
        <tissue evidence="2">Seedlings</tissue>
    </source>
</reference>
<sequence length="90" mass="10495">MLTISVHLSTRMTMTDRNVTFISDLDNMRDDYTLKVCIMRLWRSVSKVNPTVVKSIEMILMDEMGTKIQASVYPKDFQKFDSKLKEDEAI</sequence>
<dbReference type="Pfam" id="PF02721">
    <property type="entry name" value="DUF223"/>
    <property type="match status" value="1"/>
</dbReference>
<dbReference type="SUPFAM" id="SSF50249">
    <property type="entry name" value="Nucleic acid-binding proteins"/>
    <property type="match status" value="1"/>
</dbReference>